<dbReference type="STRING" id="28117.BHV66_01355"/>
<accession>A0A1Q6FDD3</accession>
<evidence type="ECO:0000313" key="2">
    <source>
        <dbReference type="EMBL" id="OKY96874.1"/>
    </source>
</evidence>
<dbReference type="Pfam" id="PF08885">
    <property type="entry name" value="GSCFA"/>
    <property type="match status" value="1"/>
</dbReference>
<dbReference type="EMBL" id="MNQH01000001">
    <property type="protein sequence ID" value="OKY96874.1"/>
    <property type="molecule type" value="Genomic_DNA"/>
</dbReference>
<dbReference type="InterPro" id="IPR014982">
    <property type="entry name" value="GSCFA"/>
</dbReference>
<dbReference type="AlphaFoldDB" id="A0A1Q6FDD3"/>
<feature type="domain" description="GSCFA" evidence="1">
    <location>
        <begin position="21"/>
        <end position="254"/>
    </location>
</feature>
<dbReference type="SUPFAM" id="SSF52266">
    <property type="entry name" value="SGNH hydrolase"/>
    <property type="match status" value="1"/>
</dbReference>
<evidence type="ECO:0000313" key="3">
    <source>
        <dbReference type="Proteomes" id="UP000187417"/>
    </source>
</evidence>
<reference evidence="2 3" key="1">
    <citation type="journal article" date="2016" name="Nat. Biotechnol.">
        <title>Measurement of bacterial replication rates in microbial communities.</title>
        <authorList>
            <person name="Brown C.T."/>
            <person name="Olm M.R."/>
            <person name="Thomas B.C."/>
            <person name="Banfield J.F."/>
        </authorList>
    </citation>
    <scope>NUCLEOTIDE SEQUENCE [LARGE SCALE GENOMIC DNA]</scope>
    <source>
        <strain evidence="2">CAG:67_53_122</strain>
    </source>
</reference>
<comment type="caution">
    <text evidence="2">The sequence shown here is derived from an EMBL/GenBank/DDBJ whole genome shotgun (WGS) entry which is preliminary data.</text>
</comment>
<protein>
    <submittedName>
        <fullName evidence="2">GSCFA family protein</fullName>
    </submittedName>
</protein>
<evidence type="ECO:0000259" key="1">
    <source>
        <dbReference type="Pfam" id="PF08885"/>
    </source>
</evidence>
<gene>
    <name evidence="2" type="ORF">BHV66_01355</name>
</gene>
<dbReference type="Proteomes" id="UP000187417">
    <property type="component" value="Unassembled WGS sequence"/>
</dbReference>
<name>A0A1Q6FDD3_9BACT</name>
<dbReference type="RefSeq" id="WP_276678902.1">
    <property type="nucleotide sequence ID" value="NZ_CAUCHM010000003.1"/>
</dbReference>
<organism evidence="2 3">
    <name type="scientific">Alistipes putredinis</name>
    <dbReference type="NCBI Taxonomy" id="28117"/>
    <lineage>
        <taxon>Bacteria</taxon>
        <taxon>Pseudomonadati</taxon>
        <taxon>Bacteroidota</taxon>
        <taxon>Bacteroidia</taxon>
        <taxon>Bacteroidales</taxon>
        <taxon>Rikenellaceae</taxon>
        <taxon>Alistipes</taxon>
    </lineage>
</organism>
<sequence>MKFRTEIRIAPLSVRIGYENRLLALGSCFAEHISGRLSGARFRITSNPSGILFNPLSLAATLESYAAQQEVVPEELGCRNGLWFHYGFHGAFSDGSQKMALSKMNLARRAGASALREADRVILTFGTAWVYELRSTGEIVANCHRQPAALFRRRRLTVEEIVARYDDLQAGPLAGKQVILTVSPVRHLGDGLPDNFLSKATLRLAIDEIYRRHADSAYFPAYEILTDDLRDYRFYADDLVHPSQQAQQYIWELFTAATLTEEALRKLPQVEAVTTAAGHRPLHPESDEYRRFCRKQLEIIESLPEIDLSREKEFFNQFL</sequence>
<proteinExistence type="predicted"/>